<dbReference type="InParanoid" id="K0YWT5"/>
<reference evidence="9 10" key="1">
    <citation type="submission" date="2012-08" db="EMBL/GenBank/DDBJ databases">
        <title>The Genome Sequence of Slackia piriformis YIT 12062.</title>
        <authorList>
            <consortium name="The Broad Institute Genome Sequencing Platform"/>
            <person name="Earl A."/>
            <person name="Ward D."/>
            <person name="Feldgarden M."/>
            <person name="Gevers D."/>
            <person name="Morotomi M."/>
            <person name="Walker B."/>
            <person name="Young S.K."/>
            <person name="Zeng Q."/>
            <person name="Gargeya S."/>
            <person name="Fitzgerald M."/>
            <person name="Haas B."/>
            <person name="Abouelleil A."/>
            <person name="Alvarado L."/>
            <person name="Arachchi H.M."/>
            <person name="Berlin A.M."/>
            <person name="Chapman S.B."/>
            <person name="Goldberg J."/>
            <person name="Griggs A."/>
            <person name="Gujja S."/>
            <person name="Hansen M."/>
            <person name="Howarth C."/>
            <person name="Imamovic A."/>
            <person name="Larimer J."/>
            <person name="McCowen C."/>
            <person name="Montmayeur A."/>
            <person name="Murphy C."/>
            <person name="Neiman D."/>
            <person name="Pearson M."/>
            <person name="Priest M."/>
            <person name="Roberts A."/>
            <person name="Saif S."/>
            <person name="Shea T."/>
            <person name="Sisk P."/>
            <person name="Sykes S."/>
            <person name="Wortman J."/>
            <person name="Nusbaum C."/>
            <person name="Birren B."/>
        </authorList>
    </citation>
    <scope>NUCLEOTIDE SEQUENCE [LARGE SCALE GENOMIC DNA]</scope>
    <source>
        <strain evidence="9 10">YIT 12062</strain>
    </source>
</reference>
<feature type="compositionally biased region" description="Basic and acidic residues" evidence="7">
    <location>
        <begin position="481"/>
        <end position="491"/>
    </location>
</feature>
<dbReference type="RefSeq" id="WP_009139678.1">
    <property type="nucleotide sequence ID" value="NZ_JH815198.1"/>
</dbReference>
<organism evidence="9 10">
    <name type="scientific">Slackia piriformis YIT 12062</name>
    <dbReference type="NCBI Taxonomy" id="742818"/>
    <lineage>
        <taxon>Bacteria</taxon>
        <taxon>Bacillati</taxon>
        <taxon>Actinomycetota</taxon>
        <taxon>Coriobacteriia</taxon>
        <taxon>Eggerthellales</taxon>
        <taxon>Eggerthellaceae</taxon>
        <taxon>Slackia</taxon>
    </lineage>
</organism>
<dbReference type="eggNOG" id="COG2233">
    <property type="taxonomic scope" value="Bacteria"/>
</dbReference>
<dbReference type="NCBIfam" id="NF037981">
    <property type="entry name" value="NCS2_1"/>
    <property type="match status" value="1"/>
</dbReference>
<feature type="transmembrane region" description="Helical" evidence="8">
    <location>
        <begin position="64"/>
        <end position="84"/>
    </location>
</feature>
<evidence type="ECO:0000256" key="1">
    <source>
        <dbReference type="ARBA" id="ARBA00004141"/>
    </source>
</evidence>
<dbReference type="Proteomes" id="UP000006069">
    <property type="component" value="Unassembled WGS sequence"/>
</dbReference>
<feature type="transmembrane region" description="Helical" evidence="8">
    <location>
        <begin position="329"/>
        <end position="350"/>
    </location>
</feature>
<keyword evidence="4 8" id="KW-0812">Transmembrane</keyword>
<dbReference type="NCBIfam" id="TIGR00801">
    <property type="entry name" value="ncs2"/>
    <property type="match status" value="1"/>
</dbReference>
<evidence type="ECO:0000256" key="4">
    <source>
        <dbReference type="ARBA" id="ARBA00022692"/>
    </source>
</evidence>
<evidence type="ECO:0000313" key="9">
    <source>
        <dbReference type="EMBL" id="EJZ83959.1"/>
    </source>
</evidence>
<feature type="transmembrane region" description="Helical" evidence="8">
    <location>
        <begin position="205"/>
        <end position="229"/>
    </location>
</feature>
<gene>
    <name evidence="9" type="ORF">HMPREF9451_01485</name>
</gene>
<comment type="subcellular location">
    <subcellularLocation>
        <location evidence="1">Membrane</location>
        <topology evidence="1">Multi-pass membrane protein</topology>
    </subcellularLocation>
</comment>
<evidence type="ECO:0000256" key="6">
    <source>
        <dbReference type="ARBA" id="ARBA00023136"/>
    </source>
</evidence>
<feature type="transmembrane region" description="Helical" evidence="8">
    <location>
        <begin position="91"/>
        <end position="110"/>
    </location>
</feature>
<feature type="compositionally biased region" description="Basic and acidic residues" evidence="7">
    <location>
        <begin position="452"/>
        <end position="464"/>
    </location>
</feature>
<dbReference type="Pfam" id="PF00860">
    <property type="entry name" value="Xan_ur_permease"/>
    <property type="match status" value="1"/>
</dbReference>
<dbReference type="InterPro" id="IPR006042">
    <property type="entry name" value="Xan_ur_permease"/>
</dbReference>
<evidence type="ECO:0000256" key="8">
    <source>
        <dbReference type="SAM" id="Phobius"/>
    </source>
</evidence>
<evidence type="ECO:0000256" key="5">
    <source>
        <dbReference type="ARBA" id="ARBA00022989"/>
    </source>
</evidence>
<dbReference type="HOGENOM" id="CLU_017959_8_0_11"/>
<feature type="transmembrane region" description="Helical" evidence="8">
    <location>
        <begin position="141"/>
        <end position="161"/>
    </location>
</feature>
<dbReference type="GO" id="GO:0005886">
    <property type="term" value="C:plasma membrane"/>
    <property type="evidence" value="ECO:0007669"/>
    <property type="project" value="UniProtKB-ARBA"/>
</dbReference>
<protein>
    <submittedName>
        <fullName evidence="9">Xanthine permease</fullName>
    </submittedName>
</protein>
<feature type="region of interest" description="Disordered" evidence="7">
    <location>
        <begin position="452"/>
        <end position="491"/>
    </location>
</feature>
<dbReference type="AlphaFoldDB" id="K0YWT5"/>
<evidence type="ECO:0000256" key="2">
    <source>
        <dbReference type="ARBA" id="ARBA00008821"/>
    </source>
</evidence>
<feature type="transmembrane region" description="Helical" evidence="8">
    <location>
        <begin position="116"/>
        <end position="134"/>
    </location>
</feature>
<feature type="transmembrane region" description="Helical" evidence="8">
    <location>
        <begin position="356"/>
        <end position="374"/>
    </location>
</feature>
<dbReference type="PATRIC" id="fig|742818.3.peg.1567"/>
<accession>K0YWT5</accession>
<feature type="transmembrane region" description="Helical" evidence="8">
    <location>
        <begin position="249"/>
        <end position="278"/>
    </location>
</feature>
<keyword evidence="6 8" id="KW-0472">Membrane</keyword>
<name>K0YWT5_9ACTN</name>
<feature type="transmembrane region" description="Helical" evidence="8">
    <location>
        <begin position="181"/>
        <end position="198"/>
    </location>
</feature>
<feature type="transmembrane region" description="Helical" evidence="8">
    <location>
        <begin position="37"/>
        <end position="58"/>
    </location>
</feature>
<evidence type="ECO:0000256" key="3">
    <source>
        <dbReference type="ARBA" id="ARBA00022448"/>
    </source>
</evidence>
<keyword evidence="10" id="KW-1185">Reference proteome</keyword>
<evidence type="ECO:0000313" key="10">
    <source>
        <dbReference type="Proteomes" id="UP000006069"/>
    </source>
</evidence>
<dbReference type="PANTHER" id="PTHR42810">
    <property type="entry name" value="PURINE PERMEASE C1399.01C-RELATED"/>
    <property type="match status" value="1"/>
</dbReference>
<comment type="similarity">
    <text evidence="2">Belongs to the nucleobase:cation symporter-2 (NCS2) (TC 2.A.40) family.</text>
</comment>
<sequence length="491" mass="50906">MAFKGFSKGKAFDHASLFQLDGSIPILRAIPYGVQHILAMFVANLAPIMIVAAAAGLSDVQTSSLIQGAMLIAGIGTLIQLFPLWRIGSGLPIVMGISFTFVTVLCGIVATYGYNVAIGAIIVGGILEGVLGLFAKYWRRLISPIVAAVVVTSIGFSLLNVGAASFGGGTGAADFGSPRNLLLGSIALVSCLIFQVLAKGKTKQLSVLFGLIVGYVAAIFLGAVDFSAFQNLQLFAAPSLMPFAPEFNLAAIVSVTVIFLVSATETIGDTSAVSLVGLGRDVKERELSGSIACDGFTSALSGCLGCLPVTSFSQNVGLVAMTKVVNRKAIATGAVIMMLCAFLPVVSAMFQSLPEAVLGGCTIMMFGNIIVSGFQMVARAGFSQRNILIAALSLSIGIGFTQVSDIFVIFPELVRSVFADNCVAGVFLVAVIANLVLPKNIAIDGAQIEGETRQSELDSEKSGEGEEAAFEPLSADAVFVENEKTSSHSAS</sequence>
<keyword evidence="5 8" id="KW-1133">Transmembrane helix</keyword>
<comment type="caution">
    <text evidence="9">The sequence shown here is derived from an EMBL/GenBank/DDBJ whole genome shotgun (WGS) entry which is preliminary data.</text>
</comment>
<dbReference type="GO" id="GO:0042907">
    <property type="term" value="F:xanthine transmembrane transporter activity"/>
    <property type="evidence" value="ECO:0007669"/>
    <property type="project" value="TreeGrafter"/>
</dbReference>
<feature type="transmembrane region" description="Helical" evidence="8">
    <location>
        <begin position="416"/>
        <end position="437"/>
    </location>
</feature>
<dbReference type="InterPro" id="IPR006043">
    <property type="entry name" value="NCS2"/>
</dbReference>
<dbReference type="PANTHER" id="PTHR42810:SF2">
    <property type="entry name" value="PURINE PERMEASE C1399.01C-RELATED"/>
    <property type="match status" value="1"/>
</dbReference>
<feature type="transmembrane region" description="Helical" evidence="8">
    <location>
        <begin position="386"/>
        <end position="410"/>
    </location>
</feature>
<dbReference type="OrthoDB" id="9805749at2"/>
<evidence type="ECO:0000256" key="7">
    <source>
        <dbReference type="SAM" id="MobiDB-lite"/>
    </source>
</evidence>
<keyword evidence="3" id="KW-0813">Transport</keyword>
<dbReference type="PROSITE" id="PS01116">
    <property type="entry name" value="XANTH_URACIL_PERMASE"/>
    <property type="match status" value="1"/>
</dbReference>
<proteinExistence type="inferred from homology"/>
<dbReference type="EMBL" id="ADMD01000007">
    <property type="protein sequence ID" value="EJZ83959.1"/>
    <property type="molecule type" value="Genomic_DNA"/>
</dbReference>